<proteinExistence type="predicted"/>
<dbReference type="InterPro" id="IPR036937">
    <property type="entry name" value="Adhesion_dom_fimbrial_sf"/>
</dbReference>
<evidence type="ECO:0000313" key="2">
    <source>
        <dbReference type="EMBL" id="MBH1929646.1"/>
    </source>
</evidence>
<gene>
    <name evidence="2" type="ORF">I5U13_08220</name>
</gene>
<reference evidence="2 3" key="1">
    <citation type="submission" date="2020-11" db="EMBL/GenBank/DDBJ databases">
        <title>Enhanced detection system for hospital associated transmission using whole genome sequencing surveillance.</title>
        <authorList>
            <person name="Harrison L.H."/>
            <person name="Van Tyne D."/>
            <person name="Marsh J.W."/>
            <person name="Griffith M.P."/>
            <person name="Snyder D.J."/>
            <person name="Cooper V.S."/>
            <person name="Mustapha M."/>
        </authorList>
    </citation>
    <scope>NUCLEOTIDE SEQUENCE [LARGE SCALE GENOMIC DNA]</scope>
    <source>
        <strain evidence="2 3">SER00230</strain>
    </source>
</reference>
<comment type="caution">
    <text evidence="2">The sequence shown here is derived from an EMBL/GenBank/DDBJ whole genome shotgun (WGS) entry which is preliminary data.</text>
</comment>
<dbReference type="InterPro" id="IPR000259">
    <property type="entry name" value="Adhesion_dom_fimbrial"/>
</dbReference>
<evidence type="ECO:0000313" key="3">
    <source>
        <dbReference type="Proteomes" id="UP000624159"/>
    </source>
</evidence>
<feature type="domain" description="Fimbrial-type adhesion" evidence="1">
    <location>
        <begin position="36"/>
        <end position="180"/>
    </location>
</feature>
<dbReference type="RefSeq" id="WP_197663522.1">
    <property type="nucleotide sequence ID" value="NZ_JADULK010000003.1"/>
</dbReference>
<dbReference type="Pfam" id="PF00419">
    <property type="entry name" value="Fimbrial"/>
    <property type="match status" value="1"/>
</dbReference>
<dbReference type="Proteomes" id="UP000624159">
    <property type="component" value="Unassembled WGS sequence"/>
</dbReference>
<dbReference type="InterPro" id="IPR050263">
    <property type="entry name" value="Bact_Fimbrial_Adh_Pro"/>
</dbReference>
<name>A0ABS0MBB4_SERRU</name>
<dbReference type="EMBL" id="JADULK010000003">
    <property type="protein sequence ID" value="MBH1929646.1"/>
    <property type="molecule type" value="Genomic_DNA"/>
</dbReference>
<organism evidence="2 3">
    <name type="scientific">Serratia rubidaea</name>
    <name type="common">Serratia marinorubra</name>
    <dbReference type="NCBI Taxonomy" id="61652"/>
    <lineage>
        <taxon>Bacteria</taxon>
        <taxon>Pseudomonadati</taxon>
        <taxon>Pseudomonadota</taxon>
        <taxon>Gammaproteobacteria</taxon>
        <taxon>Enterobacterales</taxon>
        <taxon>Yersiniaceae</taxon>
        <taxon>Serratia</taxon>
    </lineage>
</organism>
<dbReference type="PANTHER" id="PTHR33420">
    <property type="entry name" value="FIMBRIAL SUBUNIT ELFA-RELATED"/>
    <property type="match status" value="1"/>
</dbReference>
<dbReference type="InterPro" id="IPR008966">
    <property type="entry name" value="Adhesion_dom_sf"/>
</dbReference>
<dbReference type="SUPFAM" id="SSF49401">
    <property type="entry name" value="Bacterial adhesins"/>
    <property type="match status" value="1"/>
</dbReference>
<evidence type="ECO:0000259" key="1">
    <source>
        <dbReference type="Pfam" id="PF00419"/>
    </source>
</evidence>
<dbReference type="Gene3D" id="2.60.40.1090">
    <property type="entry name" value="Fimbrial-type adhesion domain"/>
    <property type="match status" value="1"/>
</dbReference>
<sequence length="181" mass="19710">MRWLKPWITEVLLLLLVMPAMAPVAFAGLSGWGTVHMGGAIIDSACAIAAGERDQTVDIGTVPVSQIISQGQSNAIPFSVRLVNCSLERYASTLPDWQYFQITFDGPAEGNGFGLQGEAKGLAIQISDEQGNVAAPGVAMPKNDIHPGNMQLNYFVKLIGNKQRLRTGDYFSTIRFKLDYY</sequence>
<keyword evidence="3" id="KW-1185">Reference proteome</keyword>
<dbReference type="PANTHER" id="PTHR33420:SF26">
    <property type="entry name" value="FIMBRIAL SUBUNIT"/>
    <property type="match status" value="1"/>
</dbReference>
<protein>
    <submittedName>
        <fullName evidence="2">Type 1 fimbrial protein</fullName>
    </submittedName>
</protein>
<accession>A0ABS0MBB4</accession>